<gene>
    <name evidence="1" type="ORF">ATANTOWER_030850</name>
</gene>
<proteinExistence type="predicted"/>
<organism evidence="1 2">
    <name type="scientific">Ataeniobius toweri</name>
    <dbReference type="NCBI Taxonomy" id="208326"/>
    <lineage>
        <taxon>Eukaryota</taxon>
        <taxon>Metazoa</taxon>
        <taxon>Chordata</taxon>
        <taxon>Craniata</taxon>
        <taxon>Vertebrata</taxon>
        <taxon>Euteleostomi</taxon>
        <taxon>Actinopterygii</taxon>
        <taxon>Neopterygii</taxon>
        <taxon>Teleostei</taxon>
        <taxon>Neoteleostei</taxon>
        <taxon>Acanthomorphata</taxon>
        <taxon>Ovalentaria</taxon>
        <taxon>Atherinomorphae</taxon>
        <taxon>Cyprinodontiformes</taxon>
        <taxon>Goodeidae</taxon>
        <taxon>Ataeniobius</taxon>
    </lineage>
</organism>
<name>A0ABU7C442_9TELE</name>
<dbReference type="Proteomes" id="UP001345963">
    <property type="component" value="Unassembled WGS sequence"/>
</dbReference>
<sequence>MPDHFFALPQRSSSFHDQLIVYDTVSAATSMILAKHLSDQAFRECSFACLLVPPRLASCLLVGLLFSASSVYEPILKTIAVENITNWGKTVPAFSRFQLILTFKQCSQFSYLFKLVKNVLSKET</sequence>
<dbReference type="EMBL" id="JAHUTI010077256">
    <property type="protein sequence ID" value="MED6256619.1"/>
    <property type="molecule type" value="Genomic_DNA"/>
</dbReference>
<accession>A0ABU7C442</accession>
<evidence type="ECO:0000313" key="1">
    <source>
        <dbReference type="EMBL" id="MED6256619.1"/>
    </source>
</evidence>
<evidence type="ECO:0000313" key="2">
    <source>
        <dbReference type="Proteomes" id="UP001345963"/>
    </source>
</evidence>
<reference evidence="1 2" key="1">
    <citation type="submission" date="2021-07" db="EMBL/GenBank/DDBJ databases">
        <authorList>
            <person name="Palmer J.M."/>
        </authorList>
    </citation>
    <scope>NUCLEOTIDE SEQUENCE [LARGE SCALE GENOMIC DNA]</scope>
    <source>
        <strain evidence="1 2">AT_MEX2019</strain>
        <tissue evidence="1">Muscle</tissue>
    </source>
</reference>
<comment type="caution">
    <text evidence="1">The sequence shown here is derived from an EMBL/GenBank/DDBJ whole genome shotgun (WGS) entry which is preliminary data.</text>
</comment>
<keyword evidence="2" id="KW-1185">Reference proteome</keyword>
<protein>
    <submittedName>
        <fullName evidence="1">Uncharacterized protein</fullName>
    </submittedName>
</protein>